<feature type="transmembrane region" description="Helical" evidence="5">
    <location>
        <begin position="383"/>
        <end position="404"/>
    </location>
</feature>
<keyword evidence="8" id="KW-1185">Reference proteome</keyword>
<dbReference type="InterPro" id="IPR011701">
    <property type="entry name" value="MFS"/>
</dbReference>
<keyword evidence="3 5" id="KW-0472">Membrane</keyword>
<feature type="transmembrane region" description="Helical" evidence="5">
    <location>
        <begin position="231"/>
        <end position="252"/>
    </location>
</feature>
<feature type="transmembrane region" description="Helical" evidence="5">
    <location>
        <begin position="330"/>
        <end position="350"/>
    </location>
</feature>
<organism evidence="7 8">
    <name type="scientific">Bordetella genomosp. 11</name>
    <dbReference type="NCBI Taxonomy" id="1416808"/>
    <lineage>
        <taxon>Bacteria</taxon>
        <taxon>Pseudomonadati</taxon>
        <taxon>Pseudomonadota</taxon>
        <taxon>Betaproteobacteria</taxon>
        <taxon>Burkholderiales</taxon>
        <taxon>Alcaligenaceae</taxon>
        <taxon>Bordetella</taxon>
    </lineage>
</organism>
<gene>
    <name evidence="7" type="ORF">CAL28_04720</name>
</gene>
<feature type="transmembrane region" description="Helical" evidence="5">
    <location>
        <begin position="292"/>
        <end position="318"/>
    </location>
</feature>
<evidence type="ECO:0000256" key="1">
    <source>
        <dbReference type="ARBA" id="ARBA00022692"/>
    </source>
</evidence>
<keyword evidence="2 5" id="KW-1133">Transmembrane helix</keyword>
<feature type="compositionally biased region" description="Low complexity" evidence="4">
    <location>
        <begin position="37"/>
        <end position="53"/>
    </location>
</feature>
<name>A0A261UYP2_9BORD</name>
<feature type="transmembrane region" description="Helical" evidence="5">
    <location>
        <begin position="425"/>
        <end position="445"/>
    </location>
</feature>
<dbReference type="PANTHER" id="PTHR23527:SF1">
    <property type="entry name" value="BLL3282 PROTEIN"/>
    <property type="match status" value="1"/>
</dbReference>
<dbReference type="Gene3D" id="1.20.1250.20">
    <property type="entry name" value="MFS general substrate transporter like domains"/>
    <property type="match status" value="2"/>
</dbReference>
<sequence>MSRDANRRPRLAHLDAMPAMKDTPPSPPSPDPRDADAPTSRHAGAGSDASDAARSQGIPPAAGPSDVPLAGAAGGVPLWVLALSTTLGMQTVASFLDQSLPVIAPLLTAGAGLSPERVGNLSSLNSLGTVLFLLFGAPLLARLGPVRMLQAGALLAVFGLGLAATGYWPLLIVGAILMGVGYGPSPPAGSRILAATAPPRHRTLIFSIKQAGAPAGAACAGLILAPAAAAWGWEGAMLISMAIGIAAACVIAPARQRLDTERDPHRSIHVKALIHPRAFLTPYRVLRAAPSLLTVSALAFSFAIVQGSLFSFSVTYLVTARGMPLATAGIAYACMQFAGVFARIFLGWLADRTGRPAYNLTIQAFIAAALVAAYALLPASPSLLLAGTAAGAAGFFAASWNGIYLAEIARLSPPEKIVEATSASVLVSFLGYFVGPSMFSILVTLTGSYRTPFFVVAIQLALMAAVQLAVLRRRSRAR</sequence>
<dbReference type="EMBL" id="NEVS01000001">
    <property type="protein sequence ID" value="OZI67008.1"/>
    <property type="molecule type" value="Genomic_DNA"/>
</dbReference>
<dbReference type="PROSITE" id="PS50850">
    <property type="entry name" value="MFS"/>
    <property type="match status" value="1"/>
</dbReference>
<feature type="domain" description="Major facilitator superfamily (MFS) profile" evidence="6">
    <location>
        <begin position="77"/>
        <end position="476"/>
    </location>
</feature>
<evidence type="ECO:0000256" key="5">
    <source>
        <dbReference type="SAM" id="Phobius"/>
    </source>
</evidence>
<evidence type="ECO:0000256" key="3">
    <source>
        <dbReference type="ARBA" id="ARBA00023136"/>
    </source>
</evidence>
<feature type="transmembrane region" description="Helical" evidence="5">
    <location>
        <begin position="357"/>
        <end position="377"/>
    </location>
</feature>
<evidence type="ECO:0000256" key="2">
    <source>
        <dbReference type="ARBA" id="ARBA00022989"/>
    </source>
</evidence>
<evidence type="ECO:0000256" key="4">
    <source>
        <dbReference type="SAM" id="MobiDB-lite"/>
    </source>
</evidence>
<dbReference type="AlphaFoldDB" id="A0A261UYP2"/>
<proteinExistence type="predicted"/>
<comment type="caution">
    <text evidence="7">The sequence shown here is derived from an EMBL/GenBank/DDBJ whole genome shotgun (WGS) entry which is preliminary data.</text>
</comment>
<feature type="transmembrane region" description="Helical" evidence="5">
    <location>
        <begin position="153"/>
        <end position="182"/>
    </location>
</feature>
<dbReference type="GO" id="GO:0022857">
    <property type="term" value="F:transmembrane transporter activity"/>
    <property type="evidence" value="ECO:0007669"/>
    <property type="project" value="InterPro"/>
</dbReference>
<feature type="transmembrane region" description="Helical" evidence="5">
    <location>
        <begin position="203"/>
        <end position="225"/>
    </location>
</feature>
<dbReference type="SUPFAM" id="SSF103473">
    <property type="entry name" value="MFS general substrate transporter"/>
    <property type="match status" value="1"/>
</dbReference>
<evidence type="ECO:0000259" key="6">
    <source>
        <dbReference type="PROSITE" id="PS50850"/>
    </source>
</evidence>
<keyword evidence="1 5" id="KW-0812">Transmembrane</keyword>
<feature type="transmembrane region" description="Helical" evidence="5">
    <location>
        <begin position="124"/>
        <end position="141"/>
    </location>
</feature>
<feature type="transmembrane region" description="Helical" evidence="5">
    <location>
        <begin position="451"/>
        <end position="471"/>
    </location>
</feature>
<feature type="region of interest" description="Disordered" evidence="4">
    <location>
        <begin position="1"/>
        <end position="66"/>
    </location>
</feature>
<evidence type="ECO:0000313" key="8">
    <source>
        <dbReference type="Proteomes" id="UP000215767"/>
    </source>
</evidence>
<dbReference type="Pfam" id="PF07690">
    <property type="entry name" value="MFS_1"/>
    <property type="match status" value="1"/>
</dbReference>
<reference evidence="8" key="1">
    <citation type="submission" date="2017-05" db="EMBL/GenBank/DDBJ databases">
        <title>Complete and WGS of Bordetella genogroups.</title>
        <authorList>
            <person name="Spilker T."/>
            <person name="Lipuma J."/>
        </authorList>
    </citation>
    <scope>NUCLEOTIDE SEQUENCE [LARGE SCALE GENOMIC DNA]</scope>
    <source>
        <strain evidence="8">AU8856</strain>
    </source>
</reference>
<dbReference type="InterPro" id="IPR020846">
    <property type="entry name" value="MFS_dom"/>
</dbReference>
<dbReference type="InterPro" id="IPR052952">
    <property type="entry name" value="MFS-Transporter"/>
</dbReference>
<dbReference type="PANTHER" id="PTHR23527">
    <property type="entry name" value="BLL3282 PROTEIN"/>
    <property type="match status" value="1"/>
</dbReference>
<evidence type="ECO:0000313" key="7">
    <source>
        <dbReference type="EMBL" id="OZI67008.1"/>
    </source>
</evidence>
<dbReference type="Proteomes" id="UP000215767">
    <property type="component" value="Unassembled WGS sequence"/>
</dbReference>
<protein>
    <recommendedName>
        <fullName evidence="6">Major facilitator superfamily (MFS) profile domain-containing protein</fullName>
    </recommendedName>
</protein>
<dbReference type="InterPro" id="IPR036259">
    <property type="entry name" value="MFS_trans_sf"/>
</dbReference>
<accession>A0A261UYP2</accession>